<evidence type="ECO:0000259" key="2">
    <source>
        <dbReference type="PROSITE" id="PS50405"/>
    </source>
</evidence>
<dbReference type="GO" id="GO:0016740">
    <property type="term" value="F:transferase activity"/>
    <property type="evidence" value="ECO:0007669"/>
    <property type="project" value="UniProtKB-KW"/>
</dbReference>
<comment type="caution">
    <text evidence="3">The sequence shown here is derived from an EMBL/GenBank/DDBJ whole genome shotgun (WGS) entry which is preliminary data.</text>
</comment>
<protein>
    <submittedName>
        <fullName evidence="3">Glutathione S-transferase</fullName>
    </submittedName>
</protein>
<dbReference type="InterPro" id="IPR036282">
    <property type="entry name" value="Glutathione-S-Trfase_C_sf"/>
</dbReference>
<dbReference type="Pfam" id="PF13417">
    <property type="entry name" value="GST_N_3"/>
    <property type="match status" value="1"/>
</dbReference>
<dbReference type="CDD" id="cd03196">
    <property type="entry name" value="GST_C_5"/>
    <property type="match status" value="1"/>
</dbReference>
<name>A0A318SQ56_9BURK</name>
<dbReference type="Proteomes" id="UP000247540">
    <property type="component" value="Unassembled WGS sequence"/>
</dbReference>
<dbReference type="PROSITE" id="PS51354">
    <property type="entry name" value="GLUTAREDOXIN_2"/>
    <property type="match status" value="1"/>
</dbReference>
<feature type="domain" description="GST C-terminal" evidence="2">
    <location>
        <begin position="80"/>
        <end position="223"/>
    </location>
</feature>
<dbReference type="Gene3D" id="1.20.1050.10">
    <property type="match status" value="1"/>
</dbReference>
<evidence type="ECO:0000259" key="1">
    <source>
        <dbReference type="PROSITE" id="PS50404"/>
    </source>
</evidence>
<dbReference type="PANTHER" id="PTHR43968:SF6">
    <property type="entry name" value="GLUTATHIONE S-TRANSFERASE OMEGA"/>
    <property type="match status" value="1"/>
</dbReference>
<dbReference type="SFLD" id="SFLDS00019">
    <property type="entry name" value="Glutathione_Transferase_(cytos"/>
    <property type="match status" value="1"/>
</dbReference>
<proteinExistence type="predicted"/>
<dbReference type="SUPFAM" id="SSF47616">
    <property type="entry name" value="GST C-terminal domain-like"/>
    <property type="match status" value="1"/>
</dbReference>
<dbReference type="InterPro" id="IPR010987">
    <property type="entry name" value="Glutathione-S-Trfase_C-like"/>
</dbReference>
<dbReference type="InterPro" id="IPR004045">
    <property type="entry name" value="Glutathione_S-Trfase_N"/>
</dbReference>
<dbReference type="InterPro" id="IPR036249">
    <property type="entry name" value="Thioredoxin-like_sf"/>
</dbReference>
<reference evidence="3 4" key="1">
    <citation type="submission" date="2018-06" db="EMBL/GenBank/DDBJ databases">
        <title>Genomic Encyclopedia of Type Strains, Phase III (KMG-III): the genomes of soil and plant-associated and newly described type strains.</title>
        <authorList>
            <person name="Whitman W."/>
        </authorList>
    </citation>
    <scope>NUCLEOTIDE SEQUENCE [LARGE SCALE GENOMIC DNA]</scope>
    <source>
        <strain evidence="3 4">CECT 7646</strain>
    </source>
</reference>
<dbReference type="SUPFAM" id="SSF52833">
    <property type="entry name" value="Thioredoxin-like"/>
    <property type="match status" value="1"/>
</dbReference>
<gene>
    <name evidence="3" type="ORF">DFQ15_103130</name>
</gene>
<dbReference type="PROSITE" id="PS50404">
    <property type="entry name" value="GST_NTER"/>
    <property type="match status" value="1"/>
</dbReference>
<sequence>MELNAQTLPVLYSFRRCPYAMRARAALLSGGVRCELREVVLRDKPAALLAASPKGTVPVLVLADGRVLDQSLDIMRWALEIRDPAGWLQPARGSAGEMQALIEACDTVFKPALDGFKYPDRAGAARADAAPRDTGAAWLRTLETRLHRTPHLFGDRPGLADAAILPFVRQFAMVEPDGFAAEPWPHLHAWLAAWTGSAAFARTMHRYPPWDGRPGAAWFPPTG</sequence>
<keyword evidence="4" id="KW-1185">Reference proteome</keyword>
<evidence type="ECO:0000313" key="3">
    <source>
        <dbReference type="EMBL" id="PYE79142.1"/>
    </source>
</evidence>
<evidence type="ECO:0000313" key="4">
    <source>
        <dbReference type="Proteomes" id="UP000247540"/>
    </source>
</evidence>
<dbReference type="CDD" id="cd03060">
    <property type="entry name" value="GST_N_Omega_like"/>
    <property type="match status" value="1"/>
</dbReference>
<accession>A0A318SQ56</accession>
<dbReference type="Gene3D" id="3.40.30.10">
    <property type="entry name" value="Glutaredoxin"/>
    <property type="match status" value="1"/>
</dbReference>
<dbReference type="PROSITE" id="PS50405">
    <property type="entry name" value="GST_CTER"/>
    <property type="match status" value="1"/>
</dbReference>
<dbReference type="InterPro" id="IPR050983">
    <property type="entry name" value="GST_Omega/HSP26"/>
</dbReference>
<dbReference type="PANTHER" id="PTHR43968">
    <property type="match status" value="1"/>
</dbReference>
<dbReference type="Pfam" id="PF13410">
    <property type="entry name" value="GST_C_2"/>
    <property type="match status" value="1"/>
</dbReference>
<organism evidence="3 4">
    <name type="scientific">Xylophilus ampelinus</name>
    <dbReference type="NCBI Taxonomy" id="54067"/>
    <lineage>
        <taxon>Bacteria</taxon>
        <taxon>Pseudomonadati</taxon>
        <taxon>Pseudomonadota</taxon>
        <taxon>Betaproteobacteria</taxon>
        <taxon>Burkholderiales</taxon>
        <taxon>Xylophilus</taxon>
    </lineage>
</organism>
<dbReference type="RefSeq" id="WP_310593101.1">
    <property type="nucleotide sequence ID" value="NZ_JAMOFZ010000003.1"/>
</dbReference>
<dbReference type="GO" id="GO:0005737">
    <property type="term" value="C:cytoplasm"/>
    <property type="evidence" value="ECO:0007669"/>
    <property type="project" value="TreeGrafter"/>
</dbReference>
<dbReference type="InterPro" id="IPR040079">
    <property type="entry name" value="Glutathione_S-Trfase"/>
</dbReference>
<keyword evidence="3" id="KW-0808">Transferase</keyword>
<feature type="domain" description="GST N-terminal" evidence="1">
    <location>
        <begin position="7"/>
        <end position="86"/>
    </location>
</feature>
<dbReference type="AlphaFoldDB" id="A0A318SQ56"/>
<dbReference type="EMBL" id="QJTC01000003">
    <property type="protein sequence ID" value="PYE79142.1"/>
    <property type="molecule type" value="Genomic_DNA"/>
</dbReference>